<keyword evidence="3" id="KW-1185">Reference proteome</keyword>
<accession>A0A9K3CSD6</accession>
<dbReference type="AlphaFoldDB" id="A0A9K3CSD6"/>
<gene>
    <name evidence="2" type="ORF">KIPB_002539</name>
</gene>
<evidence type="ECO:0000256" key="1">
    <source>
        <dbReference type="SAM" id="MobiDB-lite"/>
    </source>
</evidence>
<evidence type="ECO:0000313" key="2">
    <source>
        <dbReference type="EMBL" id="GIQ81563.1"/>
    </source>
</evidence>
<dbReference type="Proteomes" id="UP000265618">
    <property type="component" value="Unassembled WGS sequence"/>
</dbReference>
<protein>
    <submittedName>
        <fullName evidence="2">Uncharacterized protein</fullName>
    </submittedName>
</protein>
<proteinExistence type="predicted"/>
<sequence length="101" mass="11244">MPILMNIEAASLMLTPGPYSTVPSTLSAFTFSRHFSRALFLLCLPMERGSGEGEALGEGERDNLVQMEEKLDKDIAMLSKRHKRAHESMDAYDPSKTLDVL</sequence>
<name>A0A9K3CSD6_9EUKA</name>
<reference evidence="2 3" key="1">
    <citation type="journal article" date="2018" name="PLoS ONE">
        <title>The draft genome of Kipferlia bialata reveals reductive genome evolution in fornicate parasites.</title>
        <authorList>
            <person name="Tanifuji G."/>
            <person name="Takabayashi S."/>
            <person name="Kume K."/>
            <person name="Takagi M."/>
            <person name="Nakayama T."/>
            <person name="Kamikawa R."/>
            <person name="Inagaki Y."/>
            <person name="Hashimoto T."/>
        </authorList>
    </citation>
    <scope>NUCLEOTIDE SEQUENCE [LARGE SCALE GENOMIC DNA]</scope>
    <source>
        <strain evidence="2">NY0173</strain>
    </source>
</reference>
<feature type="region of interest" description="Disordered" evidence="1">
    <location>
        <begin position="82"/>
        <end position="101"/>
    </location>
</feature>
<dbReference type="EMBL" id="BDIP01000428">
    <property type="protein sequence ID" value="GIQ81563.1"/>
    <property type="molecule type" value="Genomic_DNA"/>
</dbReference>
<comment type="caution">
    <text evidence="2">The sequence shown here is derived from an EMBL/GenBank/DDBJ whole genome shotgun (WGS) entry which is preliminary data.</text>
</comment>
<organism evidence="2 3">
    <name type="scientific">Kipferlia bialata</name>
    <dbReference type="NCBI Taxonomy" id="797122"/>
    <lineage>
        <taxon>Eukaryota</taxon>
        <taxon>Metamonada</taxon>
        <taxon>Carpediemonas-like organisms</taxon>
        <taxon>Kipferlia</taxon>
    </lineage>
</organism>
<evidence type="ECO:0000313" key="3">
    <source>
        <dbReference type="Proteomes" id="UP000265618"/>
    </source>
</evidence>